<dbReference type="GO" id="GO:0016020">
    <property type="term" value="C:membrane"/>
    <property type="evidence" value="ECO:0007669"/>
    <property type="project" value="GOC"/>
</dbReference>
<accession>A0A4U8UZH2</accession>
<feature type="chain" id="PRO_5020581451" description="Glucosylceramidase" evidence="4">
    <location>
        <begin position="17"/>
        <end position="165"/>
    </location>
</feature>
<dbReference type="EMBL" id="AZBU02000001">
    <property type="protein sequence ID" value="TMS38976.1"/>
    <property type="molecule type" value="Genomic_DNA"/>
</dbReference>
<feature type="domain" description="Glycosyl hydrolase family 30 TIM-barrel" evidence="5">
    <location>
        <begin position="97"/>
        <end position="133"/>
    </location>
</feature>
<proteinExistence type="inferred from homology"/>
<comment type="similarity">
    <text evidence="3">Belongs to the glycosyl hydrolase 30 family.</text>
</comment>
<dbReference type="Pfam" id="PF02055">
    <property type="entry name" value="Glyco_hydro_30"/>
    <property type="match status" value="1"/>
</dbReference>
<keyword evidence="3" id="KW-0326">Glycosidase</keyword>
<dbReference type="InterPro" id="IPR001139">
    <property type="entry name" value="Glyco_hydro_30"/>
</dbReference>
<reference evidence="6 7" key="1">
    <citation type="journal article" date="2015" name="Genome Biol.">
        <title>Comparative genomics of Steinernema reveals deeply conserved gene regulatory networks.</title>
        <authorList>
            <person name="Dillman A.R."/>
            <person name="Macchietto M."/>
            <person name="Porter C.F."/>
            <person name="Rogers A."/>
            <person name="Williams B."/>
            <person name="Antoshechkin I."/>
            <person name="Lee M.M."/>
            <person name="Goodwin Z."/>
            <person name="Lu X."/>
            <person name="Lewis E.E."/>
            <person name="Goodrich-Blair H."/>
            <person name="Stock S.P."/>
            <person name="Adams B.J."/>
            <person name="Sternberg P.W."/>
            <person name="Mortazavi A."/>
        </authorList>
    </citation>
    <scope>NUCLEOTIDE SEQUENCE [LARGE SCALE GENOMIC DNA]</scope>
    <source>
        <strain evidence="6 7">ALL</strain>
    </source>
</reference>
<dbReference type="GO" id="GO:0006680">
    <property type="term" value="P:glucosylceramide catabolic process"/>
    <property type="evidence" value="ECO:0007669"/>
    <property type="project" value="TreeGrafter"/>
</dbReference>
<dbReference type="PRINTS" id="PR00843">
    <property type="entry name" value="GLHYDRLASE30"/>
</dbReference>
<organism evidence="6 7">
    <name type="scientific">Steinernema carpocapsae</name>
    <name type="common">Entomopathogenic nematode</name>
    <dbReference type="NCBI Taxonomy" id="34508"/>
    <lineage>
        <taxon>Eukaryota</taxon>
        <taxon>Metazoa</taxon>
        <taxon>Ecdysozoa</taxon>
        <taxon>Nematoda</taxon>
        <taxon>Chromadorea</taxon>
        <taxon>Rhabditida</taxon>
        <taxon>Tylenchina</taxon>
        <taxon>Panagrolaimomorpha</taxon>
        <taxon>Strongyloidoidea</taxon>
        <taxon>Steinernematidae</taxon>
        <taxon>Steinernema</taxon>
    </lineage>
</organism>
<dbReference type="STRING" id="34508.A0A4U8UZH2"/>
<evidence type="ECO:0000256" key="2">
    <source>
        <dbReference type="ARBA" id="ARBA00022801"/>
    </source>
</evidence>
<evidence type="ECO:0000259" key="5">
    <source>
        <dbReference type="Pfam" id="PF02055"/>
    </source>
</evidence>
<dbReference type="PANTHER" id="PTHR11069">
    <property type="entry name" value="GLUCOSYLCERAMIDASE"/>
    <property type="match status" value="1"/>
</dbReference>
<dbReference type="InterPro" id="IPR033453">
    <property type="entry name" value="Glyco_hydro_30_TIM-barrel"/>
</dbReference>
<protein>
    <recommendedName>
        <fullName evidence="3">Glucosylceramidase</fullName>
        <ecNumber evidence="3">3.2.1.45</ecNumber>
    </recommendedName>
</protein>
<keyword evidence="3" id="KW-0443">Lipid metabolism</keyword>
<comment type="catalytic activity">
    <reaction evidence="3">
        <text>a beta-D-glucosyl-(1&lt;-&gt;1')-N-acylsphing-4-enine + H2O = an N-acylsphing-4-enine + D-glucose</text>
        <dbReference type="Rhea" id="RHEA:13269"/>
        <dbReference type="ChEBI" id="CHEBI:4167"/>
        <dbReference type="ChEBI" id="CHEBI:15377"/>
        <dbReference type="ChEBI" id="CHEBI:22801"/>
        <dbReference type="ChEBI" id="CHEBI:52639"/>
        <dbReference type="EC" id="3.2.1.45"/>
    </reaction>
</comment>
<reference evidence="6 7" key="2">
    <citation type="journal article" date="2019" name="G3 (Bethesda)">
        <title>Hybrid Assembly of the Genome of the Entomopathogenic Nematode Steinernema carpocapsae Identifies the X-Chromosome.</title>
        <authorList>
            <person name="Serra L."/>
            <person name="Macchietto M."/>
            <person name="Macias-Munoz A."/>
            <person name="McGill C.J."/>
            <person name="Rodriguez I.M."/>
            <person name="Rodriguez B."/>
            <person name="Murad R."/>
            <person name="Mortazavi A."/>
        </authorList>
    </citation>
    <scope>NUCLEOTIDE SEQUENCE [LARGE SCALE GENOMIC DNA]</scope>
    <source>
        <strain evidence="6 7">ALL</strain>
    </source>
</reference>
<name>A0A4U8UZH2_STECR</name>
<evidence type="ECO:0000256" key="1">
    <source>
        <dbReference type="ARBA" id="ARBA00022729"/>
    </source>
</evidence>
<evidence type="ECO:0000256" key="4">
    <source>
        <dbReference type="SAM" id="SignalP"/>
    </source>
</evidence>
<evidence type="ECO:0000256" key="3">
    <source>
        <dbReference type="RuleBase" id="RU361188"/>
    </source>
</evidence>
<comment type="caution">
    <text evidence="6">The sequence shown here is derived from an EMBL/GenBank/DDBJ whole genome shotgun (WGS) entry which is preliminary data.</text>
</comment>
<dbReference type="Gene3D" id="3.20.20.80">
    <property type="entry name" value="Glycosidases"/>
    <property type="match status" value="1"/>
</dbReference>
<gene>
    <name evidence="6" type="ORF">L596_005586</name>
</gene>
<dbReference type="Proteomes" id="UP000298663">
    <property type="component" value="Unassembled WGS sequence"/>
</dbReference>
<evidence type="ECO:0000313" key="6">
    <source>
        <dbReference type="EMBL" id="TMS38976.1"/>
    </source>
</evidence>
<keyword evidence="3" id="KW-0746">Sphingolipid metabolism</keyword>
<keyword evidence="2 3" id="KW-0378">Hydrolase</keyword>
<dbReference type="OrthoDB" id="5864414at2759"/>
<feature type="signal peptide" evidence="4">
    <location>
        <begin position="1"/>
        <end position="16"/>
    </location>
</feature>
<keyword evidence="7" id="KW-1185">Reference proteome</keyword>
<dbReference type="EC" id="3.2.1.45" evidence="3"/>
<keyword evidence="1 4" id="KW-0732">Signal</keyword>
<evidence type="ECO:0000313" key="7">
    <source>
        <dbReference type="Proteomes" id="UP000298663"/>
    </source>
</evidence>
<sequence>MRFFWLVLLFGLQAHALRKCALRRISGAEINYVCVCNSTYCDDFPRLGKLQNDQAAVYTSSMSGKRFNLENVDFGTKKGSQDVVSVKLNAQEAFQSIIGFGGAFTDSAGFNLQKLTPEAQENLMNSYFSDQAFQALNTTSAGSRWPAPTSPCASTPIWTRLTTSN</sequence>
<dbReference type="GO" id="GO:0004348">
    <property type="term" value="F:glucosylceramidase activity"/>
    <property type="evidence" value="ECO:0007669"/>
    <property type="project" value="UniProtKB-EC"/>
</dbReference>
<dbReference type="PANTHER" id="PTHR11069:SF23">
    <property type="entry name" value="LYSOSOMAL ACID GLUCOSYLCERAMIDASE"/>
    <property type="match status" value="1"/>
</dbReference>
<dbReference type="AlphaFoldDB" id="A0A4U8UZH2"/>